<name>A0A482IZ07_9BURK</name>
<sequence length="101" mass="11289">MNHQQQARKAFETELKGIGRRMEVGFALAGRRFEVQDWGLINFHATETLAMREMEGSSDARILAVIPAEVQFAANGNVRLWNCLGEPVALRACQISCVLRS</sequence>
<dbReference type="AlphaFoldDB" id="A0A482IZ07"/>
<dbReference type="Proteomes" id="UP000253772">
    <property type="component" value="Plasmid p1"/>
</dbReference>
<geneLocation type="plasmid" evidence="1">
    <name>p1</name>
</geneLocation>
<gene>
    <name evidence="1" type="ORF">DDF84_031825</name>
</gene>
<accession>A0A482IZ07</accession>
<reference evidence="1 2" key="1">
    <citation type="submission" date="2019-03" db="EMBL/GenBank/DDBJ databases">
        <title>Comparative insights into the high quality Complete genome sequence of highly metal resistant Cupriavidus metallidurans strain BS1 isolated from a gold-copper mine.</title>
        <authorList>
            <person name="Mazhar H.S."/>
            <person name="Rensing C."/>
        </authorList>
    </citation>
    <scope>NUCLEOTIDE SEQUENCE [LARGE SCALE GENOMIC DNA]</scope>
    <source>
        <strain evidence="1 2">BS1</strain>
        <plasmid evidence="1 2">p1</plasmid>
    </source>
</reference>
<evidence type="ECO:0000313" key="2">
    <source>
        <dbReference type="Proteomes" id="UP000253772"/>
    </source>
</evidence>
<keyword evidence="1" id="KW-0614">Plasmid</keyword>
<protein>
    <submittedName>
        <fullName evidence="1">Uncharacterized protein</fullName>
    </submittedName>
</protein>
<organism evidence="1 2">
    <name type="scientific">Cupriavidus metallidurans</name>
    <dbReference type="NCBI Taxonomy" id="119219"/>
    <lineage>
        <taxon>Bacteria</taxon>
        <taxon>Pseudomonadati</taxon>
        <taxon>Pseudomonadota</taxon>
        <taxon>Betaproteobacteria</taxon>
        <taxon>Burkholderiales</taxon>
        <taxon>Burkholderiaceae</taxon>
        <taxon>Cupriavidus</taxon>
    </lineage>
</organism>
<proteinExistence type="predicted"/>
<dbReference type="RefSeq" id="WP_111733918.1">
    <property type="nucleotide sequence ID" value="NZ_CP037902.1"/>
</dbReference>
<dbReference type="EMBL" id="CP037902">
    <property type="protein sequence ID" value="QBP14325.1"/>
    <property type="molecule type" value="Genomic_DNA"/>
</dbReference>
<dbReference type="OrthoDB" id="8965811at2"/>
<evidence type="ECO:0000313" key="1">
    <source>
        <dbReference type="EMBL" id="QBP14325.1"/>
    </source>
</evidence>